<gene>
    <name evidence="2" type="ORF">MJAP1_003842</name>
</gene>
<evidence type="ECO:0000313" key="2">
    <source>
        <dbReference type="EMBL" id="WFD40851.1"/>
    </source>
</evidence>
<dbReference type="AlphaFoldDB" id="A0AAF0F119"/>
<sequence>MRLKEVAHARPSRLSPNEWTHQTHEQRKLLHDLRKKGRNEPGTSAAAMLHWYMERVKESRTRLAQNSAESEEAIAYLMQYAARRRDVATLRRLRAPAQAWTQQHVQRAALFSESTGSHTADPLLLTRLDNTLFSLAAQQNNWTVMHMLASSRRDERWTPFMCLFGAMTRTPIEILAPEQLLPPLDTRFILEPDTNSVLIMMDALAMAASHEKGAALLGLLQQVERTWGVLASGVAQPLLYDHRPFIKLLQYCMDTDDRVLARRALRYQRGAMQRTLQWYKQAAMPIHDFHERPNTETLRRRWEASLARLQNRAWIKKAHADALRGFAKQLAAAHRTSPKRPRNALHTPS</sequence>
<keyword evidence="3" id="KW-1185">Reference proteome</keyword>
<proteinExistence type="predicted"/>
<dbReference type="GeneID" id="85227493"/>
<reference evidence="2" key="1">
    <citation type="submission" date="2023-03" db="EMBL/GenBank/DDBJ databases">
        <title>Mating type loci evolution in Malassezia.</title>
        <authorList>
            <person name="Coelho M.A."/>
        </authorList>
    </citation>
    <scope>NUCLEOTIDE SEQUENCE</scope>
    <source>
        <strain evidence="2">CBS 9431</strain>
    </source>
</reference>
<organism evidence="2 3">
    <name type="scientific">Malassezia japonica</name>
    <dbReference type="NCBI Taxonomy" id="223818"/>
    <lineage>
        <taxon>Eukaryota</taxon>
        <taxon>Fungi</taxon>
        <taxon>Dikarya</taxon>
        <taxon>Basidiomycota</taxon>
        <taxon>Ustilaginomycotina</taxon>
        <taxon>Malasseziomycetes</taxon>
        <taxon>Malasseziales</taxon>
        <taxon>Malasseziaceae</taxon>
        <taxon>Malassezia</taxon>
    </lineage>
</organism>
<name>A0AAF0F119_9BASI</name>
<feature type="region of interest" description="Disordered" evidence="1">
    <location>
        <begin position="1"/>
        <end position="24"/>
    </location>
</feature>
<dbReference type="Proteomes" id="UP001217754">
    <property type="component" value="Chromosome 8"/>
</dbReference>
<dbReference type="RefSeq" id="XP_060123748.1">
    <property type="nucleotide sequence ID" value="XM_060267765.1"/>
</dbReference>
<evidence type="ECO:0000256" key="1">
    <source>
        <dbReference type="SAM" id="MobiDB-lite"/>
    </source>
</evidence>
<protein>
    <submittedName>
        <fullName evidence="2">Uncharacterized protein</fullName>
    </submittedName>
</protein>
<evidence type="ECO:0000313" key="3">
    <source>
        <dbReference type="Proteomes" id="UP001217754"/>
    </source>
</evidence>
<dbReference type="EMBL" id="CP119965">
    <property type="protein sequence ID" value="WFD40851.1"/>
    <property type="molecule type" value="Genomic_DNA"/>
</dbReference>
<accession>A0AAF0F119</accession>